<keyword evidence="5 6" id="KW-0449">Lipoprotein</keyword>
<accession>A0A0H5LUH7</accession>
<keyword evidence="2 6" id="KW-0472">Membrane</keyword>
<dbReference type="Gene3D" id="3.30.160.150">
    <property type="entry name" value="Lipoprotein like domain"/>
    <property type="match status" value="1"/>
</dbReference>
<sequence length="207" mass="22626">MRHRIATLLLGLAVLVTAGCGFNLRGTTQVPPELQKLLLESADPYGPLTRAVRQQLRLSNVTIVDDPMRKDLPALRIIGSSENQDTVSIFRNGVTAEYQLVLHVQAQVLIPGHDIYPLRVNVFRSFFDNPLTALAKDAEAEVLRQEMREQAAQQLVRQLLTVHAAEVKNAQENGDTSVNSNSTTGTVQTAPVKEINIGKPAVSVSAQ</sequence>
<dbReference type="PROSITE" id="PS51257">
    <property type="entry name" value="PROKAR_LIPOPROTEIN"/>
    <property type="match status" value="1"/>
</dbReference>
<dbReference type="HAMAP" id="MF_01186">
    <property type="entry name" value="LPS_assembly_LptE"/>
    <property type="match status" value="1"/>
</dbReference>
<dbReference type="GO" id="GO:0001530">
    <property type="term" value="F:lipopolysaccharide binding"/>
    <property type="evidence" value="ECO:0007669"/>
    <property type="project" value="TreeGrafter"/>
</dbReference>
<dbReference type="GO" id="GO:1990351">
    <property type="term" value="C:transporter complex"/>
    <property type="evidence" value="ECO:0007669"/>
    <property type="project" value="TreeGrafter"/>
</dbReference>
<evidence type="ECO:0000256" key="2">
    <source>
        <dbReference type="ARBA" id="ARBA00023136"/>
    </source>
</evidence>
<dbReference type="EMBL" id="CWJI01000003">
    <property type="protein sequence ID" value="CRY54819.1"/>
    <property type="molecule type" value="Genomic_DNA"/>
</dbReference>
<comment type="function">
    <text evidence="6">Together with LptD, is involved in the assembly of lipopolysaccharide (LPS) at the surface of the outer membrane. Required for the proper assembly of LptD. Binds LPS and may serve as the LPS recognition site at the outer membrane.</text>
</comment>
<evidence type="ECO:0000256" key="1">
    <source>
        <dbReference type="ARBA" id="ARBA00022729"/>
    </source>
</evidence>
<dbReference type="GeneID" id="61813844"/>
<comment type="similarity">
    <text evidence="6">Belongs to the LptE lipoprotein family.</text>
</comment>
<dbReference type="RefSeq" id="WP_019209225.1">
    <property type="nucleotide sequence ID" value="NZ_CWJI01000003.1"/>
</dbReference>
<dbReference type="InterPro" id="IPR007485">
    <property type="entry name" value="LPS_assembly_LptE"/>
</dbReference>
<dbReference type="AlphaFoldDB" id="A0A0H5LUH7"/>
<reference evidence="8" key="1">
    <citation type="submission" date="2015-03" db="EMBL/GenBank/DDBJ databases">
        <authorList>
            <consortium name="Pathogen Informatics"/>
        </authorList>
    </citation>
    <scope>NUCLEOTIDE SEQUENCE [LARGE SCALE GENOMIC DNA]</scope>
    <source>
        <strain evidence="8">R148</strain>
    </source>
</reference>
<comment type="subunit">
    <text evidence="6">Component of the lipopolysaccharide transport and assembly complex. Interacts with LptD.</text>
</comment>
<evidence type="ECO:0000256" key="3">
    <source>
        <dbReference type="ARBA" id="ARBA00023139"/>
    </source>
</evidence>
<comment type="subcellular location">
    <subcellularLocation>
        <location evidence="6">Cell outer membrane</location>
        <topology evidence="6">Lipid-anchor</topology>
    </subcellularLocation>
</comment>
<dbReference type="NCBIfam" id="NF008062">
    <property type="entry name" value="PRK10796.1"/>
    <property type="match status" value="1"/>
</dbReference>
<gene>
    <name evidence="7" type="primary">rlpB</name>
    <name evidence="6" type="synonym">lptE</name>
    <name evidence="7" type="ORF">ERS008476_01785</name>
</gene>
<dbReference type="Pfam" id="PF04390">
    <property type="entry name" value="LptE"/>
    <property type="match status" value="1"/>
</dbReference>
<evidence type="ECO:0000313" key="8">
    <source>
        <dbReference type="Proteomes" id="UP000043316"/>
    </source>
</evidence>
<organism evidence="7 8">
    <name type="scientific">Yersinia intermedia</name>
    <dbReference type="NCBI Taxonomy" id="631"/>
    <lineage>
        <taxon>Bacteria</taxon>
        <taxon>Pseudomonadati</taxon>
        <taxon>Pseudomonadota</taxon>
        <taxon>Gammaproteobacteria</taxon>
        <taxon>Enterobacterales</taxon>
        <taxon>Yersiniaceae</taxon>
        <taxon>Yersinia</taxon>
    </lineage>
</organism>
<dbReference type="PANTHER" id="PTHR38098">
    <property type="entry name" value="LPS-ASSEMBLY LIPOPROTEIN LPTE"/>
    <property type="match status" value="1"/>
</dbReference>
<dbReference type="GO" id="GO:0009279">
    <property type="term" value="C:cell outer membrane"/>
    <property type="evidence" value="ECO:0007669"/>
    <property type="project" value="UniProtKB-SubCell"/>
</dbReference>
<dbReference type="Proteomes" id="UP000043316">
    <property type="component" value="Unassembled WGS sequence"/>
</dbReference>
<proteinExistence type="inferred from homology"/>
<evidence type="ECO:0000256" key="6">
    <source>
        <dbReference type="HAMAP-Rule" id="MF_01186"/>
    </source>
</evidence>
<protein>
    <recommendedName>
        <fullName evidence="6">LPS-assembly lipoprotein LptE</fullName>
    </recommendedName>
</protein>
<evidence type="ECO:0000256" key="5">
    <source>
        <dbReference type="ARBA" id="ARBA00023288"/>
    </source>
</evidence>
<dbReference type="PANTHER" id="PTHR38098:SF1">
    <property type="entry name" value="LPS-ASSEMBLY LIPOPROTEIN LPTE"/>
    <property type="match status" value="1"/>
</dbReference>
<evidence type="ECO:0000256" key="4">
    <source>
        <dbReference type="ARBA" id="ARBA00023237"/>
    </source>
</evidence>
<keyword evidence="4 6" id="KW-0998">Cell outer membrane</keyword>
<dbReference type="GO" id="GO:0043165">
    <property type="term" value="P:Gram-negative-bacterium-type cell outer membrane assembly"/>
    <property type="evidence" value="ECO:0007669"/>
    <property type="project" value="UniProtKB-UniRule"/>
</dbReference>
<keyword evidence="3 6" id="KW-0564">Palmitate</keyword>
<keyword evidence="1 6" id="KW-0732">Signal</keyword>
<dbReference type="GO" id="GO:0015920">
    <property type="term" value="P:lipopolysaccharide transport"/>
    <property type="evidence" value="ECO:0007669"/>
    <property type="project" value="TreeGrafter"/>
</dbReference>
<evidence type="ECO:0000313" key="7">
    <source>
        <dbReference type="EMBL" id="CRY54819.1"/>
    </source>
</evidence>
<name>A0A0H5LUH7_YERIN</name>